<feature type="domain" description="Carboxymuconolactone decarboxylase-like" evidence="1">
    <location>
        <begin position="43"/>
        <end position="108"/>
    </location>
</feature>
<dbReference type="InterPro" id="IPR029032">
    <property type="entry name" value="AhpD-like"/>
</dbReference>
<dbReference type="RefSeq" id="WP_147145551.1">
    <property type="nucleotide sequence ID" value="NZ_BJXN01000003.1"/>
</dbReference>
<protein>
    <submittedName>
        <fullName evidence="2">Gamma-carboxymuconolactone decarboxylase</fullName>
    </submittedName>
</protein>
<proteinExistence type="predicted"/>
<sequence length="116" mass="12569">MELEKAFAMMQQNLGSALPPVMEKIYRQDPGLFASHLMGKQFAKPEGGALDERTRVLVHLAAAVALGAEGCARAMAHRGRAIGLDREALLEAVYIARFAAASKVLEDAEVVFDELE</sequence>
<dbReference type="Pfam" id="PF02627">
    <property type="entry name" value="CMD"/>
    <property type="match status" value="1"/>
</dbReference>
<dbReference type="EMBL" id="BJXN01000003">
    <property type="protein sequence ID" value="GEM89095.1"/>
    <property type="molecule type" value="Genomic_DNA"/>
</dbReference>
<dbReference type="Proteomes" id="UP000321827">
    <property type="component" value="Unassembled WGS sequence"/>
</dbReference>
<dbReference type="OrthoDB" id="32395at2"/>
<dbReference type="SUPFAM" id="SSF69118">
    <property type="entry name" value="AhpD-like"/>
    <property type="match status" value="1"/>
</dbReference>
<accession>A0A511RHJ1</accession>
<dbReference type="Gene3D" id="1.20.1290.10">
    <property type="entry name" value="AhpD-like"/>
    <property type="match status" value="1"/>
</dbReference>
<organism evidence="2 3">
    <name type="scientific">Oceanithermus desulfurans NBRC 100063</name>
    <dbReference type="NCBI Taxonomy" id="1227550"/>
    <lineage>
        <taxon>Bacteria</taxon>
        <taxon>Thermotogati</taxon>
        <taxon>Deinococcota</taxon>
        <taxon>Deinococci</taxon>
        <taxon>Thermales</taxon>
        <taxon>Thermaceae</taxon>
        <taxon>Oceanithermus</taxon>
    </lineage>
</organism>
<evidence type="ECO:0000313" key="3">
    <source>
        <dbReference type="Proteomes" id="UP000321827"/>
    </source>
</evidence>
<dbReference type="GO" id="GO:0051920">
    <property type="term" value="F:peroxiredoxin activity"/>
    <property type="evidence" value="ECO:0007669"/>
    <property type="project" value="InterPro"/>
</dbReference>
<reference evidence="2 3" key="1">
    <citation type="submission" date="2019-07" db="EMBL/GenBank/DDBJ databases">
        <title>Whole genome shotgun sequence of Oceanithermus desulfurans NBRC 100063.</title>
        <authorList>
            <person name="Hosoyama A."/>
            <person name="Uohara A."/>
            <person name="Ohji S."/>
            <person name="Ichikawa N."/>
        </authorList>
    </citation>
    <scope>NUCLEOTIDE SEQUENCE [LARGE SCALE GENOMIC DNA]</scope>
    <source>
        <strain evidence="2 3">NBRC 100063</strain>
    </source>
</reference>
<comment type="caution">
    <text evidence="2">The sequence shown here is derived from an EMBL/GenBank/DDBJ whole genome shotgun (WGS) entry which is preliminary data.</text>
</comment>
<gene>
    <name evidence="2" type="ORF">ODE01S_05290</name>
</gene>
<dbReference type="AlphaFoldDB" id="A0A511RHJ1"/>
<dbReference type="InterPro" id="IPR003779">
    <property type="entry name" value="CMD-like"/>
</dbReference>
<name>A0A511RHJ1_9DEIN</name>
<evidence type="ECO:0000259" key="1">
    <source>
        <dbReference type="Pfam" id="PF02627"/>
    </source>
</evidence>
<evidence type="ECO:0000313" key="2">
    <source>
        <dbReference type="EMBL" id="GEM89095.1"/>
    </source>
</evidence>